<evidence type="ECO:0000256" key="3">
    <source>
        <dbReference type="SAM" id="Coils"/>
    </source>
</evidence>
<organism evidence="6 7">
    <name type="scientific">Spizellomyces punctatus (strain DAOM BR117)</name>
    <dbReference type="NCBI Taxonomy" id="645134"/>
    <lineage>
        <taxon>Eukaryota</taxon>
        <taxon>Fungi</taxon>
        <taxon>Fungi incertae sedis</taxon>
        <taxon>Chytridiomycota</taxon>
        <taxon>Chytridiomycota incertae sedis</taxon>
        <taxon>Chytridiomycetes</taxon>
        <taxon>Spizellomycetales</taxon>
        <taxon>Spizellomycetaceae</taxon>
        <taxon>Spizellomyces</taxon>
    </lineage>
</organism>
<evidence type="ECO:0000256" key="2">
    <source>
        <dbReference type="ARBA" id="ARBA00023054"/>
    </source>
</evidence>
<dbReference type="OMA" id="KFLFRNT"/>
<feature type="compositionally biased region" description="Basic and acidic residues" evidence="4">
    <location>
        <begin position="187"/>
        <end position="210"/>
    </location>
</feature>
<feature type="domain" description="CCDC43 PWI-like" evidence="5">
    <location>
        <begin position="3"/>
        <end position="72"/>
    </location>
</feature>
<dbReference type="Proteomes" id="UP000053201">
    <property type="component" value="Unassembled WGS sequence"/>
</dbReference>
<name>A0A0L0HCD9_SPIPD</name>
<feature type="coiled-coil region" evidence="3">
    <location>
        <begin position="61"/>
        <end position="96"/>
    </location>
</feature>
<dbReference type="VEuPathDB" id="FungiDB:SPPG_06266"/>
<evidence type="ECO:0000313" key="7">
    <source>
        <dbReference type="Proteomes" id="UP000053201"/>
    </source>
</evidence>
<keyword evidence="2 3" id="KW-0175">Coiled coil</keyword>
<evidence type="ECO:0000259" key="5">
    <source>
        <dbReference type="Pfam" id="PF26091"/>
    </source>
</evidence>
<feature type="region of interest" description="Disordered" evidence="4">
    <location>
        <begin position="149"/>
        <end position="221"/>
    </location>
</feature>
<evidence type="ECO:0000256" key="4">
    <source>
        <dbReference type="SAM" id="MobiDB-lite"/>
    </source>
</evidence>
<accession>A0A0L0HCD9</accession>
<dbReference type="AlphaFoldDB" id="A0A0L0HCD9"/>
<dbReference type="OrthoDB" id="18679at2759"/>
<gene>
    <name evidence="6" type="ORF">SPPG_06266</name>
</gene>
<protein>
    <recommendedName>
        <fullName evidence="5">CCDC43 PWI-like domain-containing protein</fullName>
    </recommendedName>
</protein>
<dbReference type="PANTHER" id="PTHR31684:SF2">
    <property type="entry name" value="COILED-COIL DOMAIN-CONTAINING PROTEIN 43"/>
    <property type="match status" value="1"/>
</dbReference>
<dbReference type="GeneID" id="27689589"/>
<sequence>MTNEWDEWLTASLMDLSINDETFSEYITQLCSEETMEDGERREVIVEFLSEATDQPVEQLVDEMLRRNAEWREKARRQEEEMKQKALEAVKLQEREALQATISQQEIKPAKKQLSKEEKQARERLLAQYGYDLDEVVETADGEVEFIYKGKKDDKKSSSDEVLLPKNRNAEIVKQAEQAKRLQAQAEHQKQVQRNKELQEKQRLEKEKEKRRTMKKEKRRM</sequence>
<dbReference type="RefSeq" id="XP_016606621.1">
    <property type="nucleotide sequence ID" value="XM_016754479.1"/>
</dbReference>
<dbReference type="eggNOG" id="ENOG502S5BE">
    <property type="taxonomic scope" value="Eukaryota"/>
</dbReference>
<feature type="compositionally biased region" description="Basic and acidic residues" evidence="4">
    <location>
        <begin position="149"/>
        <end position="159"/>
    </location>
</feature>
<evidence type="ECO:0000313" key="6">
    <source>
        <dbReference type="EMBL" id="KNC98581.1"/>
    </source>
</evidence>
<keyword evidence="7" id="KW-1185">Reference proteome</keyword>
<comment type="similarity">
    <text evidence="1">Belongs to the CCDC43 family.</text>
</comment>
<proteinExistence type="inferred from homology"/>
<dbReference type="Pfam" id="PF26091">
    <property type="entry name" value="PWI_CCDC43"/>
    <property type="match status" value="1"/>
</dbReference>
<feature type="compositionally biased region" description="Basic residues" evidence="4">
    <location>
        <begin position="211"/>
        <end position="221"/>
    </location>
</feature>
<dbReference type="EMBL" id="KQ257460">
    <property type="protein sequence ID" value="KNC98581.1"/>
    <property type="molecule type" value="Genomic_DNA"/>
</dbReference>
<dbReference type="PANTHER" id="PTHR31684">
    <property type="entry name" value="COILED-COIL DOMAIN-CONTAINING PROTEIN 43"/>
    <property type="match status" value="1"/>
</dbReference>
<dbReference type="InParanoid" id="A0A0L0HCD9"/>
<dbReference type="InterPro" id="IPR058771">
    <property type="entry name" value="PWI_CCDC43"/>
</dbReference>
<reference evidence="6 7" key="1">
    <citation type="submission" date="2009-08" db="EMBL/GenBank/DDBJ databases">
        <title>The Genome Sequence of Spizellomyces punctatus strain DAOM BR117.</title>
        <authorList>
            <consortium name="The Broad Institute Genome Sequencing Platform"/>
            <person name="Russ C."/>
            <person name="Cuomo C."/>
            <person name="Shea T."/>
            <person name="Young S.K."/>
            <person name="Zeng Q."/>
            <person name="Koehrsen M."/>
            <person name="Haas B."/>
            <person name="Borodovsky M."/>
            <person name="Guigo R."/>
            <person name="Alvarado L."/>
            <person name="Berlin A."/>
            <person name="Bochicchio J."/>
            <person name="Borenstein D."/>
            <person name="Chapman S."/>
            <person name="Chen Z."/>
            <person name="Engels R."/>
            <person name="Freedman E."/>
            <person name="Gellesch M."/>
            <person name="Goldberg J."/>
            <person name="Griggs A."/>
            <person name="Gujja S."/>
            <person name="Heiman D."/>
            <person name="Hepburn T."/>
            <person name="Howarth C."/>
            <person name="Jen D."/>
            <person name="Larson L."/>
            <person name="Lewis B."/>
            <person name="Mehta T."/>
            <person name="Park D."/>
            <person name="Pearson M."/>
            <person name="Roberts A."/>
            <person name="Saif S."/>
            <person name="Shenoy N."/>
            <person name="Sisk P."/>
            <person name="Stolte C."/>
            <person name="Sykes S."/>
            <person name="Thomson T."/>
            <person name="Walk T."/>
            <person name="White J."/>
            <person name="Yandava C."/>
            <person name="Burger G."/>
            <person name="Gray M.W."/>
            <person name="Holland P.W.H."/>
            <person name="King N."/>
            <person name="Lang F.B.F."/>
            <person name="Roger A.J."/>
            <person name="Ruiz-Trillo I."/>
            <person name="Lander E."/>
            <person name="Nusbaum C."/>
        </authorList>
    </citation>
    <scope>NUCLEOTIDE SEQUENCE [LARGE SCALE GENOMIC DNA]</scope>
    <source>
        <strain evidence="6 7">DAOM BR117</strain>
    </source>
</reference>
<dbReference type="InterPro" id="IPR037666">
    <property type="entry name" value="CCDC43"/>
</dbReference>
<evidence type="ECO:0000256" key="1">
    <source>
        <dbReference type="ARBA" id="ARBA00005305"/>
    </source>
</evidence>